<dbReference type="EMBL" id="FMWJ01000007">
    <property type="protein sequence ID" value="SCZ63187.1"/>
    <property type="molecule type" value="Genomic_DNA"/>
</dbReference>
<evidence type="ECO:0000313" key="2">
    <source>
        <dbReference type="EMBL" id="SCZ63187.1"/>
    </source>
</evidence>
<organism evidence="2 3">
    <name type="scientific">Photorhabdus luminescens</name>
    <name type="common">Xenorhabdus luminescens</name>
    <dbReference type="NCBI Taxonomy" id="29488"/>
    <lineage>
        <taxon>Bacteria</taxon>
        <taxon>Pseudomonadati</taxon>
        <taxon>Pseudomonadota</taxon>
        <taxon>Gammaproteobacteria</taxon>
        <taxon>Enterobacterales</taxon>
        <taxon>Morganellaceae</taxon>
        <taxon>Photorhabdus</taxon>
    </lineage>
</organism>
<gene>
    <name evidence="2" type="ORF">SAMN02982990_02029</name>
</gene>
<dbReference type="AlphaFoldDB" id="A0A1G5QN70"/>
<keyword evidence="1" id="KW-0812">Transmembrane</keyword>
<dbReference type="Proteomes" id="UP000183223">
    <property type="component" value="Unassembled WGS sequence"/>
</dbReference>
<keyword evidence="3" id="KW-1185">Reference proteome</keyword>
<evidence type="ECO:0000313" key="3">
    <source>
        <dbReference type="Proteomes" id="UP000183223"/>
    </source>
</evidence>
<reference evidence="3" key="1">
    <citation type="submission" date="2016-10" db="EMBL/GenBank/DDBJ databases">
        <authorList>
            <person name="Varghese N."/>
            <person name="Submissions S."/>
        </authorList>
    </citation>
    <scope>NUCLEOTIDE SEQUENCE [LARGE SCALE GENOMIC DNA]</scope>
    <source>
        <strain evidence="3">ATCC 29999</strain>
    </source>
</reference>
<protein>
    <submittedName>
        <fullName evidence="2">Uncharacterized protein</fullName>
    </submittedName>
</protein>
<keyword evidence="1" id="KW-1133">Transmembrane helix</keyword>
<keyword evidence="1" id="KW-0472">Membrane</keyword>
<proteinExistence type="predicted"/>
<name>A0A1G5QN70_PHOLU</name>
<sequence>MSVCRINFPNEQGAECDRPVNCFRVKKVLKLLNRLTPSIKINGWLWINKVVMHILSWEMCVFLIYARIFVLEQALFLHWA</sequence>
<feature type="transmembrane region" description="Helical" evidence="1">
    <location>
        <begin position="50"/>
        <end position="70"/>
    </location>
</feature>
<evidence type="ECO:0000256" key="1">
    <source>
        <dbReference type="SAM" id="Phobius"/>
    </source>
</evidence>
<accession>A0A1G5QN70</accession>